<sequence>MLYPICFEKVSDGYVVSVPDIAGCFSAGNTLEEALDNVKEAILCHLEGLIEDGEDIPVASELEEHTKNVEYKDFIFAVVDIDISHLLGKAEKINITVPSHLLRKIDSFVATHPEYKNRSQFLTKVAMDKVYAV</sequence>
<dbReference type="OrthoDB" id="9807959at2"/>
<accession>A0A1A7NV88</accession>
<dbReference type="InterPro" id="IPR035069">
    <property type="entry name" value="TTHA1013/TTHA0281-like"/>
</dbReference>
<dbReference type="InterPro" id="IPR051404">
    <property type="entry name" value="TA_system_antitoxin"/>
</dbReference>
<dbReference type="PANTHER" id="PTHR34504:SF2">
    <property type="entry name" value="UPF0150 PROTEIN SSL0259"/>
    <property type="match status" value="1"/>
</dbReference>
<dbReference type="Gene3D" id="3.30.160.250">
    <property type="match status" value="1"/>
</dbReference>
<dbReference type="EMBL" id="JTJU01000020">
    <property type="protein sequence ID" value="OBX10929.1"/>
    <property type="molecule type" value="Genomic_DNA"/>
</dbReference>
<name>A0A1A7NV88_9PAST</name>
<feature type="domain" description="HicB-like antitoxin of toxin-antitoxin system" evidence="1">
    <location>
        <begin position="3"/>
        <end position="126"/>
    </location>
</feature>
<organism evidence="2 5">
    <name type="scientific">Gallibacterium salpingitidis</name>
    <dbReference type="NCBI Taxonomy" id="505341"/>
    <lineage>
        <taxon>Bacteria</taxon>
        <taxon>Pseudomonadati</taxon>
        <taxon>Pseudomonadota</taxon>
        <taxon>Gammaproteobacteria</taxon>
        <taxon>Pasteurellales</taxon>
        <taxon>Pasteurellaceae</taxon>
        <taxon>Gallibacterium</taxon>
    </lineage>
</organism>
<dbReference type="Pfam" id="PF15919">
    <property type="entry name" value="HicB_lk_antitox"/>
    <property type="match status" value="1"/>
</dbReference>
<comment type="caution">
    <text evidence="2">The sequence shown here is derived from an EMBL/GenBank/DDBJ whole genome shotgun (WGS) entry which is preliminary data.</text>
</comment>
<dbReference type="Proteomes" id="UP000092649">
    <property type="component" value="Unassembled WGS sequence"/>
</dbReference>
<proteinExistence type="predicted"/>
<dbReference type="CDD" id="cd22231">
    <property type="entry name" value="RHH_NikR_HicB-like"/>
    <property type="match status" value="1"/>
</dbReference>
<evidence type="ECO:0000313" key="2">
    <source>
        <dbReference type="EMBL" id="OBW94122.1"/>
    </source>
</evidence>
<evidence type="ECO:0000313" key="5">
    <source>
        <dbReference type="Proteomes" id="UP000092649"/>
    </source>
</evidence>
<protein>
    <submittedName>
        <fullName evidence="2">Phage-like protein</fullName>
    </submittedName>
</protein>
<dbReference type="EMBL" id="JTJL01000030">
    <property type="protein sequence ID" value="OBW94122.1"/>
    <property type="molecule type" value="Genomic_DNA"/>
</dbReference>
<gene>
    <name evidence="2" type="ORF">QS62_06730</name>
    <name evidence="3" type="ORF">QV09_04005</name>
</gene>
<keyword evidence="5" id="KW-1185">Reference proteome</keyword>
<evidence type="ECO:0000259" key="1">
    <source>
        <dbReference type="Pfam" id="PF15919"/>
    </source>
</evidence>
<dbReference type="InterPro" id="IPR031807">
    <property type="entry name" value="HicB-like"/>
</dbReference>
<dbReference type="PANTHER" id="PTHR34504">
    <property type="entry name" value="ANTITOXIN HICB"/>
    <property type="match status" value="1"/>
</dbReference>
<evidence type="ECO:0000313" key="4">
    <source>
        <dbReference type="Proteomes" id="UP000092527"/>
    </source>
</evidence>
<dbReference type="SUPFAM" id="SSF143100">
    <property type="entry name" value="TTHA1013/TTHA0281-like"/>
    <property type="match status" value="1"/>
</dbReference>
<dbReference type="RefSeq" id="WP_066107813.1">
    <property type="nucleotide sequence ID" value="NZ_CP103875.1"/>
</dbReference>
<dbReference type="Proteomes" id="UP000092527">
    <property type="component" value="Unassembled WGS sequence"/>
</dbReference>
<dbReference type="AlphaFoldDB" id="A0A1A7NV88"/>
<reference evidence="4 5" key="1">
    <citation type="submission" date="2014-11" db="EMBL/GenBank/DDBJ databases">
        <title>Pan-genome of Gallibacterium spp.</title>
        <authorList>
            <person name="Kudirkiene E."/>
            <person name="Bojesen A.M."/>
        </authorList>
    </citation>
    <scope>NUCLEOTIDE SEQUENCE [LARGE SCALE GENOMIC DNA]</scope>
    <source>
        <strain evidence="3 4">18469/18</strain>
        <strain evidence="2 5">F150</strain>
    </source>
</reference>
<evidence type="ECO:0000313" key="3">
    <source>
        <dbReference type="EMBL" id="OBX10929.1"/>
    </source>
</evidence>